<dbReference type="VEuPathDB" id="MicrosporidiaDB:CWI36_0689p0020"/>
<dbReference type="Proteomes" id="UP000291404">
    <property type="component" value="Unassembled WGS sequence"/>
</dbReference>
<keyword evidence="2" id="KW-1185">Reference proteome</keyword>
<organism evidence="1 2">
    <name type="scientific">Hamiltosporidium magnivora</name>
    <dbReference type="NCBI Taxonomy" id="148818"/>
    <lineage>
        <taxon>Eukaryota</taxon>
        <taxon>Fungi</taxon>
        <taxon>Fungi incertae sedis</taxon>
        <taxon>Microsporidia</taxon>
        <taxon>Dubosqiidae</taxon>
        <taxon>Hamiltosporidium</taxon>
    </lineage>
</organism>
<accession>A0A4Q9LD83</accession>
<dbReference type="EMBL" id="PITI01000689">
    <property type="protein sequence ID" value="TBU04991.1"/>
    <property type="molecule type" value="Genomic_DNA"/>
</dbReference>
<evidence type="ECO:0000313" key="2">
    <source>
        <dbReference type="Proteomes" id="UP000291404"/>
    </source>
</evidence>
<sequence length="61" mass="7454">MEKLLEVFIKEIKESHDVDIVVEWCNKYVKEYYSKESFHYDLINLLKSKNVNEKDKMEILN</sequence>
<name>A0A4Q9LD83_9MICR</name>
<feature type="non-terminal residue" evidence="1">
    <location>
        <position position="61"/>
    </location>
</feature>
<proteinExistence type="predicted"/>
<dbReference type="AlphaFoldDB" id="A0A4Q9LD83"/>
<evidence type="ECO:0000313" key="1">
    <source>
        <dbReference type="EMBL" id="TBU04991.1"/>
    </source>
</evidence>
<comment type="caution">
    <text evidence="1">The sequence shown here is derived from an EMBL/GenBank/DDBJ whole genome shotgun (WGS) entry which is preliminary data.</text>
</comment>
<gene>
    <name evidence="1" type="ORF">CWI36_0689p0020</name>
</gene>
<protein>
    <submittedName>
        <fullName evidence="1">Uncharacterized protein</fullName>
    </submittedName>
</protein>
<dbReference type="VEuPathDB" id="MicrosporidiaDB:CWI39_0038p0020"/>
<reference evidence="1 2" key="1">
    <citation type="submission" date="2017-12" db="EMBL/GenBank/DDBJ databases">
        <authorList>
            <person name="Pombert J.-F."/>
            <person name="Haag K.L."/>
            <person name="Ebert D."/>
        </authorList>
    </citation>
    <scope>NUCLEOTIDE SEQUENCE [LARGE SCALE GENOMIC DNA]</scope>
    <source>
        <strain evidence="1">BE-OM-2</strain>
    </source>
</reference>